<feature type="domain" description="Outer membrane protein OmpA-like transmembrane" evidence="2">
    <location>
        <begin position="216"/>
        <end position="377"/>
    </location>
</feature>
<name>A0A1C3RJ96_9PROT</name>
<feature type="signal peptide" evidence="1">
    <location>
        <begin position="1"/>
        <end position="22"/>
    </location>
</feature>
<dbReference type="Pfam" id="PF01389">
    <property type="entry name" value="OmpA_membrane"/>
    <property type="match status" value="3"/>
</dbReference>
<keyword evidence="1" id="KW-0732">Signal</keyword>
<proteinExistence type="predicted"/>
<evidence type="ECO:0000313" key="3">
    <source>
        <dbReference type="EMBL" id="SCA57323.1"/>
    </source>
</evidence>
<dbReference type="Proteomes" id="UP000231658">
    <property type="component" value="Unassembled WGS sequence"/>
</dbReference>
<dbReference type="InterPro" id="IPR000498">
    <property type="entry name" value="OmpA-like_TM_dom"/>
</dbReference>
<sequence length="587" mass="63046">MKKSRLLLSASLLVLATSTAHADENLLPKDFYVGAGFGIPKFSGGESDGASSDAIIGSNSVTFKGFMGYNINPHFAVEAGYISMGKAHDDDTLHDTMTASAWELNALGRVPLTSRFTSYGKIGAAFVKSKLEDGGGDPGMSTAHSTDLTVGLGLDYQANENFTIRAAWDHYEGMGDIKGTSDATGTLNNDSVSLNLILHGDRPFEEVAPLGQGSDSGFYVGGGLGVADIDGRICDQTTSGCEDASAENEAQDTEMAYQGFLGYQYNSYLAFEAGYRDLGQFNIYNDAPFDTIDLTMWNADVVGTLPVTERFALLGKAGAVKYKMTRTDGDGGFQRYTKNGYSYSLGLGASYQVNNNISLRTNYDFYPDLGSNDELSNGLEPVGDASVSVLGLNLIYHINPMRRDDVAPIQNMDNDGIYVAATLGLSEYNGTEGASSDYDTGRDLSYQAVLGYQFNETYGVEAAYVNLGKSHDDDNSNERAEATVASLSATYSIPMTERFVPFAKAGLTAWQVKREQDDAGANTLERDKGTGWTAGLGAKYALSDSFGLRANWDFLPNLGRLDGVNQSDNDTGKADVHNISLGLYKQF</sequence>
<dbReference type="EMBL" id="FLYE01000044">
    <property type="protein sequence ID" value="SCA57323.1"/>
    <property type="molecule type" value="Genomic_DNA"/>
</dbReference>
<accession>A0A1C3RJ96</accession>
<dbReference type="InterPro" id="IPR011250">
    <property type="entry name" value="OMP/PagP_B-barrel"/>
</dbReference>
<dbReference type="RefSeq" id="WP_069189366.1">
    <property type="nucleotide sequence ID" value="NZ_FLYE01000044.1"/>
</dbReference>
<dbReference type="Gene3D" id="2.40.160.20">
    <property type="match status" value="3"/>
</dbReference>
<reference evidence="3 4" key="1">
    <citation type="submission" date="2016-07" db="EMBL/GenBank/DDBJ databases">
        <authorList>
            <person name="Lefevre C.T."/>
        </authorList>
    </citation>
    <scope>NUCLEOTIDE SEQUENCE [LARGE SCALE GENOMIC DNA]</scope>
    <source>
        <strain evidence="3">PR1</strain>
    </source>
</reference>
<dbReference type="SUPFAM" id="SSF56925">
    <property type="entry name" value="OMPA-like"/>
    <property type="match status" value="3"/>
</dbReference>
<protein>
    <recommendedName>
        <fullName evidence="2">Outer membrane protein OmpA-like transmembrane domain-containing protein</fullName>
    </recommendedName>
</protein>
<organism evidence="3 4">
    <name type="scientific">Candidatus Terasakiella magnetica</name>
    <dbReference type="NCBI Taxonomy" id="1867952"/>
    <lineage>
        <taxon>Bacteria</taxon>
        <taxon>Pseudomonadati</taxon>
        <taxon>Pseudomonadota</taxon>
        <taxon>Alphaproteobacteria</taxon>
        <taxon>Rhodospirillales</taxon>
        <taxon>Terasakiellaceae</taxon>
        <taxon>Terasakiella</taxon>
    </lineage>
</organism>
<dbReference type="OrthoDB" id="9815357at2"/>
<evidence type="ECO:0000256" key="1">
    <source>
        <dbReference type="SAM" id="SignalP"/>
    </source>
</evidence>
<gene>
    <name evidence="3" type="ORF">MTBPR1_50079</name>
</gene>
<evidence type="ECO:0000259" key="2">
    <source>
        <dbReference type="Pfam" id="PF01389"/>
    </source>
</evidence>
<dbReference type="GO" id="GO:0009279">
    <property type="term" value="C:cell outer membrane"/>
    <property type="evidence" value="ECO:0007669"/>
    <property type="project" value="InterPro"/>
</dbReference>
<evidence type="ECO:0000313" key="4">
    <source>
        <dbReference type="Proteomes" id="UP000231658"/>
    </source>
</evidence>
<keyword evidence="4" id="KW-1185">Reference proteome</keyword>
<dbReference type="STRING" id="1867952.MTBPR1_50079"/>
<feature type="domain" description="Outer membrane protein OmpA-like transmembrane" evidence="2">
    <location>
        <begin position="414"/>
        <end position="583"/>
    </location>
</feature>
<feature type="domain" description="Outer membrane protein OmpA-like transmembrane" evidence="2">
    <location>
        <begin position="30"/>
        <end position="196"/>
    </location>
</feature>
<feature type="chain" id="PRO_5008680805" description="Outer membrane protein OmpA-like transmembrane domain-containing protein" evidence="1">
    <location>
        <begin position="23"/>
        <end position="587"/>
    </location>
</feature>
<dbReference type="AlphaFoldDB" id="A0A1C3RJ96"/>